<dbReference type="PANTHER" id="PTHR10631">
    <property type="entry name" value="N 2 ,N 2 -DIMETHYLGUANOSINE TRNA METHYLTRANSFERASE"/>
    <property type="match status" value="1"/>
</dbReference>
<keyword evidence="6 9" id="KW-0819">tRNA processing</keyword>
<dbReference type="PROSITE" id="PS51626">
    <property type="entry name" value="SAM_MT_TRM1"/>
    <property type="match status" value="1"/>
</dbReference>
<evidence type="ECO:0000256" key="3">
    <source>
        <dbReference type="ARBA" id="ARBA00022603"/>
    </source>
</evidence>
<evidence type="ECO:0000313" key="12">
    <source>
        <dbReference type="RefSeq" id="XP_006818168.1"/>
    </source>
</evidence>
<dbReference type="Gene3D" id="3.40.50.150">
    <property type="entry name" value="Vaccinia Virus protein VP39"/>
    <property type="match status" value="1"/>
</dbReference>
<evidence type="ECO:0000313" key="11">
    <source>
        <dbReference type="Proteomes" id="UP000694865"/>
    </source>
</evidence>
<dbReference type="CDD" id="cd02440">
    <property type="entry name" value="AdoMet_MTases"/>
    <property type="match status" value="1"/>
</dbReference>
<keyword evidence="11" id="KW-1185">Reference proteome</keyword>
<proteinExistence type="inferred from homology"/>
<evidence type="ECO:0000256" key="4">
    <source>
        <dbReference type="ARBA" id="ARBA00022679"/>
    </source>
</evidence>
<dbReference type="PANTHER" id="PTHR10631:SF1">
    <property type="entry name" value="TRMT1-LIKE PROTEIN"/>
    <property type="match status" value="1"/>
</dbReference>
<keyword evidence="5 9" id="KW-0949">S-adenosyl-L-methionine</keyword>
<gene>
    <name evidence="12" type="primary">LOC102808795</name>
</gene>
<protein>
    <submittedName>
        <fullName evidence="12">TRMT1-like protein-like</fullName>
    </submittedName>
</protein>
<evidence type="ECO:0000256" key="10">
    <source>
        <dbReference type="SAM" id="MobiDB-lite"/>
    </source>
</evidence>
<keyword evidence="4 9" id="KW-0808">Transferase</keyword>
<keyword evidence="8 9" id="KW-0694">RNA-binding</keyword>
<feature type="compositionally biased region" description="Polar residues" evidence="10">
    <location>
        <begin position="1"/>
        <end position="12"/>
    </location>
</feature>
<comment type="similarity">
    <text evidence="9">Belongs to the class I-like SAM-binding methyltransferase superfamily. Trm1 family.</text>
</comment>
<name>A0ABM0MDS7_SACKO</name>
<keyword evidence="1" id="KW-1017">Isopeptide bond</keyword>
<dbReference type="RefSeq" id="XP_006818168.1">
    <property type="nucleotide sequence ID" value="XM_006818105.1"/>
</dbReference>
<dbReference type="InterPro" id="IPR002905">
    <property type="entry name" value="Trm1"/>
</dbReference>
<keyword evidence="3 9" id="KW-0489">Methyltransferase</keyword>
<evidence type="ECO:0000256" key="7">
    <source>
        <dbReference type="ARBA" id="ARBA00022833"/>
    </source>
</evidence>
<keyword evidence="2 9" id="KW-0820">tRNA-binding</keyword>
<dbReference type="GeneID" id="102808795"/>
<reference evidence="12" key="1">
    <citation type="submission" date="2025-08" db="UniProtKB">
        <authorList>
            <consortium name="RefSeq"/>
        </authorList>
    </citation>
    <scope>IDENTIFICATION</scope>
    <source>
        <tissue evidence="12">Testes</tissue>
    </source>
</reference>
<organism evidence="11 12">
    <name type="scientific">Saccoglossus kowalevskii</name>
    <name type="common">Acorn worm</name>
    <dbReference type="NCBI Taxonomy" id="10224"/>
    <lineage>
        <taxon>Eukaryota</taxon>
        <taxon>Metazoa</taxon>
        <taxon>Hemichordata</taxon>
        <taxon>Enteropneusta</taxon>
        <taxon>Harrimaniidae</taxon>
        <taxon>Saccoglossus</taxon>
    </lineage>
</organism>
<accession>A0ABM0MDS7</accession>
<evidence type="ECO:0000256" key="8">
    <source>
        <dbReference type="ARBA" id="ARBA00022884"/>
    </source>
</evidence>
<dbReference type="InterPro" id="IPR029063">
    <property type="entry name" value="SAM-dependent_MTases_sf"/>
</dbReference>
<evidence type="ECO:0000256" key="5">
    <source>
        <dbReference type="ARBA" id="ARBA00022691"/>
    </source>
</evidence>
<evidence type="ECO:0000256" key="9">
    <source>
        <dbReference type="PROSITE-ProRule" id="PRU00958"/>
    </source>
</evidence>
<feature type="region of interest" description="Disordered" evidence="10">
    <location>
        <begin position="1"/>
        <end position="21"/>
    </location>
</feature>
<dbReference type="SUPFAM" id="SSF53335">
    <property type="entry name" value="S-adenosyl-L-methionine-dependent methyltransferases"/>
    <property type="match status" value="1"/>
</dbReference>
<dbReference type="Proteomes" id="UP000694865">
    <property type="component" value="Unplaced"/>
</dbReference>
<sequence length="147" mass="16336">MAKQASQQSTSEETLERTVSENGIKVTIKSNHLSPGKTNSFFNPKMRQNRELVLCSLATFAGESDGPLECLDAFGATGIMGLQWAKHCNVRVVISDINEESTNLIKHNCRENKMNVKGDDDVSENPCIEVVTCDVNVLMHQRAFDFM</sequence>
<evidence type="ECO:0000256" key="2">
    <source>
        <dbReference type="ARBA" id="ARBA00022555"/>
    </source>
</evidence>
<evidence type="ECO:0000256" key="1">
    <source>
        <dbReference type="ARBA" id="ARBA00022499"/>
    </source>
</evidence>
<keyword evidence="7" id="KW-0862">Zinc</keyword>
<evidence type="ECO:0000256" key="6">
    <source>
        <dbReference type="ARBA" id="ARBA00022694"/>
    </source>
</evidence>
<dbReference type="Pfam" id="PF02005">
    <property type="entry name" value="TRM"/>
    <property type="match status" value="1"/>
</dbReference>